<sequence>MLPSSCSVTKHKLGLFNRLISAMLAIYLPQNQHSFFSFKDLFTVNFLFFRVNFIKLFFCLKPMLISVLVINSLLTISVNSSYALNITTVNAIYGGAPYLTYDGGISKVDSTESLLGITLSDGTVINASNDESSLTNPIELPNQGDTYASIQTIVPLPQSGNTNYPKVKMSDLLKSPYNYFGDDDGDGYDDVTGEVIATASGDIGVTWENINGIDVTDKVKNNAHSKFIECDGPYKLTITASNGELKTLYGEPNKSSFMGGSHNYYINPKVEPHVCYAQPSLLYDDSTEAIMTGGIMLFDRPGWDSGIIDWMYRGYPSKGFKTNGARNSGNYDGENSVYNNNFPSTGSNGLYFYLLLAGISPEAVIAANGSSISAVEGGNVRLTLSTGITGWPHNNWWGYGEPYGVPQKGLKITLTGPRITSNDKSFSPSTFRLYADSEKSKILYEFKLMRWYIPTDIVYQNINTKEDLLLYQAKGQDECRRLGTGYRLSEMHDLTNDLYWEMIGESSTTSTGAVNPASTNAIRQLSYRKDGEWVSGIINEWGCLDKSSRRCLNYPDSDWSHSNYLIATSKTKIIKSKNNNSNHDKVRELIPSFVNMDAGHVGLLENTSDNYIACVSP</sequence>
<accession>A0A242NX16</accession>
<dbReference type="RefSeq" id="WP_086319924.1">
    <property type="nucleotide sequence ID" value="NZ_NASK01000061.1"/>
</dbReference>
<dbReference type="AlphaFoldDB" id="A0A242NX16"/>
<dbReference type="Proteomes" id="UP000194968">
    <property type="component" value="Unassembled WGS sequence"/>
</dbReference>
<reference evidence="1 2" key="1">
    <citation type="submission" date="2017-03" db="EMBL/GenBank/DDBJ databases">
        <title>Comparative genomics of honeybee gut symbionts reveal geographically distinct and subgroup specific antibiotic resistance.</title>
        <authorList>
            <person name="Ludvigsen J."/>
            <person name="Porcellato D."/>
            <person name="Labee-Lund T.M."/>
            <person name="Amdam G.V."/>
            <person name="Rudi K."/>
        </authorList>
    </citation>
    <scope>NUCLEOTIDE SEQUENCE [LARGE SCALE GENOMIC DNA]</scope>
    <source>
        <strain evidence="1 2">A-4-12</strain>
    </source>
</reference>
<dbReference type="OrthoDB" id="7068754at2"/>
<comment type="caution">
    <text evidence="1">The sequence shown here is derived from an EMBL/GenBank/DDBJ whole genome shotgun (WGS) entry which is preliminary data.</text>
</comment>
<proteinExistence type="predicted"/>
<organism evidence="1 2">
    <name type="scientific">Gilliamella apis</name>
    <dbReference type="NCBI Taxonomy" id="1970738"/>
    <lineage>
        <taxon>Bacteria</taxon>
        <taxon>Pseudomonadati</taxon>
        <taxon>Pseudomonadota</taxon>
        <taxon>Gammaproteobacteria</taxon>
        <taxon>Orbales</taxon>
        <taxon>Orbaceae</taxon>
        <taxon>Gilliamella</taxon>
    </lineage>
</organism>
<evidence type="ECO:0000313" key="1">
    <source>
        <dbReference type="EMBL" id="OTQ53393.1"/>
    </source>
</evidence>
<dbReference type="EMBL" id="NASK01000061">
    <property type="protein sequence ID" value="OTQ53393.1"/>
    <property type="molecule type" value="Genomic_DNA"/>
</dbReference>
<name>A0A242NX16_9GAMM</name>
<protein>
    <submittedName>
        <fullName evidence="1">Uncharacterized protein</fullName>
    </submittedName>
</protein>
<gene>
    <name evidence="1" type="ORF">B6D06_01045</name>
</gene>
<evidence type="ECO:0000313" key="2">
    <source>
        <dbReference type="Proteomes" id="UP000194968"/>
    </source>
</evidence>